<dbReference type="InterPro" id="IPR014016">
    <property type="entry name" value="UvrD-like_ATP-bd"/>
</dbReference>
<dbReference type="PROSITE" id="PS51198">
    <property type="entry name" value="UVRD_HELICASE_ATP_BIND"/>
    <property type="match status" value="1"/>
</dbReference>
<dbReference type="EMBL" id="JAMB01000003">
    <property type="protein sequence ID" value="ETX11618.1"/>
    <property type="molecule type" value="Genomic_DNA"/>
</dbReference>
<dbReference type="SUPFAM" id="SSF52540">
    <property type="entry name" value="P-loop containing nucleoside triphosphate hydrolases"/>
    <property type="match status" value="1"/>
</dbReference>
<comment type="similarity">
    <text evidence="1">Belongs to the helicase family. UvrD subfamily.</text>
</comment>
<dbReference type="CDD" id="cd17932">
    <property type="entry name" value="DEXQc_UvrD"/>
    <property type="match status" value="1"/>
</dbReference>
<evidence type="ECO:0000256" key="12">
    <source>
        <dbReference type="PROSITE-ProRule" id="PRU00560"/>
    </source>
</evidence>
<keyword evidence="2 12" id="KW-0547">Nucleotide-binding</keyword>
<comment type="catalytic activity">
    <reaction evidence="11">
        <text>ATP + H2O = ADP + phosphate + H(+)</text>
        <dbReference type="Rhea" id="RHEA:13065"/>
        <dbReference type="ChEBI" id="CHEBI:15377"/>
        <dbReference type="ChEBI" id="CHEBI:15378"/>
        <dbReference type="ChEBI" id="CHEBI:30616"/>
        <dbReference type="ChEBI" id="CHEBI:43474"/>
        <dbReference type="ChEBI" id="CHEBI:456216"/>
        <dbReference type="EC" id="5.6.2.4"/>
    </reaction>
</comment>
<dbReference type="InterPro" id="IPR000212">
    <property type="entry name" value="DNA_helicase_UvrD/REP"/>
</dbReference>
<evidence type="ECO:0000256" key="10">
    <source>
        <dbReference type="ARBA" id="ARBA00034923"/>
    </source>
</evidence>
<dbReference type="CDD" id="cd18807">
    <property type="entry name" value="SF1_C_UvrD"/>
    <property type="match status" value="1"/>
</dbReference>
<dbReference type="STRING" id="1122207.MUS1_10135"/>
<evidence type="ECO:0000256" key="1">
    <source>
        <dbReference type="ARBA" id="ARBA00009922"/>
    </source>
</evidence>
<sequence length="783" mass="88615">MIQPHDEIHTHAEPDGKKQQALLTNEQAHVVNHDLVTPAKVIAVAGAGKTTTLISRIEHLLAQGVDPSHIGVFMFNKSAQEEFTERLSKQLKAKGHFRSPSVMTFHAFGMKFCRRLEQQGWLAPAKLITDDFSLVKMLREALQRLVRKGEKIALQDEKDWLEDVLLFIDQVKASDQPANVVFDALGWSKERQFFPALFDELEKLRKRNNIRFFADLLSDPHDLIGALAEPERMQIRGLVPEFRYLLIDEFQDINPCQYELLKCLYPENCQWMIVGDVQQCIYEWRGASPEIMATQFDEDFEQVTTYPLSMSFRFGHSVGLMASSVISENDPDALVIGAGEQTRVSFARAPKTGKALLGELKAWVDEGRALNDTAVLVRLYSDMVPVQLALMHKGVPYQLHGDSPLLENRQIRMLMAYLAVMANGLENAKAFFHPDDIEYLLMIPSLGGSLSQRKTLIQQAKQSPHLLPQIIETLADSSDGWRAKKLYERADWLRSLGIYRNDPAQGLAHTLEKLGIYRYFESTSNKDIQTQEKIATCDAFMAYVRGVGGDAQSILEQLAKLNERQTDVSHGVHLMTIHKSKGLEFDQVLLTGLQEGRFPYYDEDLSAIDKQAASDLASERRLFYVAITRAKKKLVLLETPTADEYTYLKQGDIPSKGLKSLSLSRFVFEAQPYTVSRICEAWSLKKQTNTDVQVTSINTAKGAVFQRYLAATASSPKLVFKQKVENTNQLKPGDKVRHDQYGQGVVVRQEQGSKQMIFVDFCEIGLKRFNPKHTRLVKLSSRT</sequence>
<evidence type="ECO:0000256" key="11">
    <source>
        <dbReference type="ARBA" id="ARBA00048988"/>
    </source>
</evidence>
<evidence type="ECO:0000256" key="3">
    <source>
        <dbReference type="ARBA" id="ARBA00022801"/>
    </source>
</evidence>
<evidence type="ECO:0000256" key="8">
    <source>
        <dbReference type="ARBA" id="ARBA00034617"/>
    </source>
</evidence>
<keyword evidence="5 12" id="KW-0067">ATP-binding</keyword>
<feature type="domain" description="UvrD-like helicase C-terminal" evidence="14">
    <location>
        <begin position="311"/>
        <end position="582"/>
    </location>
</feature>
<evidence type="ECO:0000256" key="6">
    <source>
        <dbReference type="ARBA" id="ARBA00023125"/>
    </source>
</evidence>
<evidence type="ECO:0000313" key="16">
    <source>
        <dbReference type="Proteomes" id="UP000054058"/>
    </source>
</evidence>
<dbReference type="Gene3D" id="3.40.50.300">
    <property type="entry name" value="P-loop containing nucleotide triphosphate hydrolases"/>
    <property type="match status" value="2"/>
</dbReference>
<dbReference type="AlphaFoldDB" id="X7E8Y7"/>
<comment type="catalytic activity">
    <reaction evidence="8">
        <text>Couples ATP hydrolysis with the unwinding of duplex DNA by translocating in the 3'-5' direction.</text>
        <dbReference type="EC" id="5.6.2.4"/>
    </reaction>
</comment>
<accession>X7E8Y7</accession>
<dbReference type="InterPro" id="IPR014017">
    <property type="entry name" value="DNA_helicase_UvrD-like_C"/>
</dbReference>
<keyword evidence="3 12" id="KW-0378">Hydrolase</keyword>
<dbReference type="EC" id="5.6.2.4" evidence="9"/>
<protein>
    <recommendedName>
        <fullName evidence="9">DNA 3'-5' helicase</fullName>
        <ecNumber evidence="9">5.6.2.4</ecNumber>
    </recommendedName>
    <alternativeName>
        <fullName evidence="10">DNA 3'-5' helicase II</fullName>
    </alternativeName>
</protein>
<dbReference type="GO" id="GO:0005524">
    <property type="term" value="F:ATP binding"/>
    <property type="evidence" value="ECO:0007669"/>
    <property type="project" value="UniProtKB-UniRule"/>
</dbReference>
<dbReference type="Gene3D" id="1.10.10.160">
    <property type="match status" value="1"/>
</dbReference>
<gene>
    <name evidence="15" type="ORF">MUS1_10135</name>
</gene>
<evidence type="ECO:0000256" key="9">
    <source>
        <dbReference type="ARBA" id="ARBA00034808"/>
    </source>
</evidence>
<keyword evidence="6" id="KW-0238">DNA-binding</keyword>
<name>X7E8Y7_9GAMM</name>
<dbReference type="GO" id="GO:0003677">
    <property type="term" value="F:DNA binding"/>
    <property type="evidence" value="ECO:0007669"/>
    <property type="project" value="UniProtKB-KW"/>
</dbReference>
<evidence type="ECO:0000256" key="4">
    <source>
        <dbReference type="ARBA" id="ARBA00022806"/>
    </source>
</evidence>
<evidence type="ECO:0000259" key="13">
    <source>
        <dbReference type="PROSITE" id="PS51198"/>
    </source>
</evidence>
<evidence type="ECO:0000256" key="7">
    <source>
        <dbReference type="ARBA" id="ARBA00023235"/>
    </source>
</evidence>
<keyword evidence="16" id="KW-1185">Reference proteome</keyword>
<dbReference type="Pfam" id="PF13361">
    <property type="entry name" value="UvrD_C"/>
    <property type="match status" value="2"/>
</dbReference>
<dbReference type="Proteomes" id="UP000054058">
    <property type="component" value="Unassembled WGS sequence"/>
</dbReference>
<feature type="domain" description="UvrD-like helicase ATP-binding" evidence="13">
    <location>
        <begin position="22"/>
        <end position="315"/>
    </location>
</feature>
<dbReference type="PANTHER" id="PTHR11070">
    <property type="entry name" value="UVRD / RECB / PCRA DNA HELICASE FAMILY MEMBER"/>
    <property type="match status" value="1"/>
</dbReference>
<dbReference type="InterPro" id="IPR027417">
    <property type="entry name" value="P-loop_NTPase"/>
</dbReference>
<dbReference type="Pfam" id="PF21196">
    <property type="entry name" value="PcrA_UvrD_tudor"/>
    <property type="match status" value="1"/>
</dbReference>
<dbReference type="GO" id="GO:0043138">
    <property type="term" value="F:3'-5' DNA helicase activity"/>
    <property type="evidence" value="ECO:0007669"/>
    <property type="project" value="UniProtKB-EC"/>
</dbReference>
<dbReference type="Gene3D" id="1.10.486.10">
    <property type="entry name" value="PCRA, domain 4"/>
    <property type="match status" value="1"/>
</dbReference>
<evidence type="ECO:0000256" key="2">
    <source>
        <dbReference type="ARBA" id="ARBA00022741"/>
    </source>
</evidence>
<dbReference type="PATRIC" id="fig|1122207.3.peg.1172"/>
<keyword evidence="4 12" id="KW-0347">Helicase</keyword>
<dbReference type="Pfam" id="PF00580">
    <property type="entry name" value="UvrD-helicase"/>
    <property type="match status" value="1"/>
</dbReference>
<reference evidence="15" key="1">
    <citation type="submission" date="2014-01" db="EMBL/GenBank/DDBJ databases">
        <title>Marinomonas ushuaiensis DSM 15871 Genome Sequencing.</title>
        <authorList>
            <person name="Lai Q."/>
            <person name="Shao Z.S."/>
        </authorList>
    </citation>
    <scope>NUCLEOTIDE SEQUENCE [LARGE SCALE GENOMIC DNA]</scope>
    <source>
        <strain evidence="15">DSM 15871</strain>
    </source>
</reference>
<comment type="caution">
    <text evidence="15">The sequence shown here is derived from an EMBL/GenBank/DDBJ whole genome shotgun (WGS) entry which is preliminary data.</text>
</comment>
<dbReference type="GO" id="GO:0000725">
    <property type="term" value="P:recombinational repair"/>
    <property type="evidence" value="ECO:0007669"/>
    <property type="project" value="TreeGrafter"/>
</dbReference>
<feature type="binding site" evidence="12">
    <location>
        <begin position="43"/>
        <end position="50"/>
    </location>
    <ligand>
        <name>ATP</name>
        <dbReference type="ChEBI" id="CHEBI:30616"/>
    </ligand>
</feature>
<evidence type="ECO:0000313" key="15">
    <source>
        <dbReference type="EMBL" id="ETX11618.1"/>
    </source>
</evidence>
<dbReference type="RefSeq" id="WP_245595757.1">
    <property type="nucleotide sequence ID" value="NZ_JAMB01000003.1"/>
</dbReference>
<dbReference type="PANTHER" id="PTHR11070:SF2">
    <property type="entry name" value="ATP-DEPENDENT DNA HELICASE SRS2"/>
    <property type="match status" value="1"/>
</dbReference>
<evidence type="ECO:0000259" key="14">
    <source>
        <dbReference type="PROSITE" id="PS51217"/>
    </source>
</evidence>
<dbReference type="PROSITE" id="PS51217">
    <property type="entry name" value="UVRD_HELICASE_CTER"/>
    <property type="match status" value="1"/>
</dbReference>
<dbReference type="eggNOG" id="COG0210">
    <property type="taxonomic scope" value="Bacteria"/>
</dbReference>
<dbReference type="InterPro" id="IPR013986">
    <property type="entry name" value="DExx_box_DNA_helicase_dom_sf"/>
</dbReference>
<organism evidence="15 16">
    <name type="scientific">Marinomonas ushuaiensis DSM 15871</name>
    <dbReference type="NCBI Taxonomy" id="1122207"/>
    <lineage>
        <taxon>Bacteria</taxon>
        <taxon>Pseudomonadati</taxon>
        <taxon>Pseudomonadota</taxon>
        <taxon>Gammaproteobacteria</taxon>
        <taxon>Oceanospirillales</taxon>
        <taxon>Oceanospirillaceae</taxon>
        <taxon>Marinomonas</taxon>
    </lineage>
</organism>
<evidence type="ECO:0000256" key="5">
    <source>
        <dbReference type="ARBA" id="ARBA00022840"/>
    </source>
</evidence>
<keyword evidence="7" id="KW-0413">Isomerase</keyword>
<proteinExistence type="inferred from homology"/>
<dbReference type="GO" id="GO:0016887">
    <property type="term" value="F:ATP hydrolysis activity"/>
    <property type="evidence" value="ECO:0007669"/>
    <property type="project" value="RHEA"/>
</dbReference>